<accession>A0A7W9DB57</accession>
<protein>
    <recommendedName>
        <fullName evidence="4">DUF501 domain-containing protein</fullName>
    </recommendedName>
</protein>
<feature type="compositionally biased region" description="Basic and acidic residues" evidence="1">
    <location>
        <begin position="180"/>
        <end position="215"/>
    </location>
</feature>
<dbReference type="PANTHER" id="PTHR37163">
    <property type="entry name" value="CONSERVED PROTEIN"/>
    <property type="match status" value="1"/>
</dbReference>
<dbReference type="Pfam" id="PF04417">
    <property type="entry name" value="DUF501"/>
    <property type="match status" value="1"/>
</dbReference>
<proteinExistence type="predicted"/>
<evidence type="ECO:0000313" key="2">
    <source>
        <dbReference type="EMBL" id="MBB5598325.1"/>
    </source>
</evidence>
<dbReference type="PANTHER" id="PTHR37163:SF1">
    <property type="entry name" value="DUF501 DOMAIN-CONTAINING PROTEIN"/>
    <property type="match status" value="1"/>
</dbReference>
<dbReference type="Proteomes" id="UP000523863">
    <property type="component" value="Unassembled WGS sequence"/>
</dbReference>
<dbReference type="RefSeq" id="WP_183641833.1">
    <property type="nucleotide sequence ID" value="NZ_JACHBL010000001.1"/>
</dbReference>
<organism evidence="2 3">
    <name type="scientific">Neomicrococcus lactis</name>
    <dbReference type="NCBI Taxonomy" id="732241"/>
    <lineage>
        <taxon>Bacteria</taxon>
        <taxon>Bacillati</taxon>
        <taxon>Actinomycetota</taxon>
        <taxon>Actinomycetes</taxon>
        <taxon>Micrococcales</taxon>
        <taxon>Micrococcaceae</taxon>
        <taxon>Neomicrococcus</taxon>
    </lineage>
</organism>
<gene>
    <name evidence="2" type="ORF">BKA12_001405</name>
</gene>
<evidence type="ECO:0008006" key="4">
    <source>
        <dbReference type="Google" id="ProtNLM"/>
    </source>
</evidence>
<keyword evidence="3" id="KW-1185">Reference proteome</keyword>
<dbReference type="EMBL" id="JACHBL010000001">
    <property type="protein sequence ID" value="MBB5598325.1"/>
    <property type="molecule type" value="Genomic_DNA"/>
</dbReference>
<comment type="caution">
    <text evidence="2">The sequence shown here is derived from an EMBL/GenBank/DDBJ whole genome shotgun (WGS) entry which is preliminary data.</text>
</comment>
<feature type="region of interest" description="Disordered" evidence="1">
    <location>
        <begin position="180"/>
        <end position="232"/>
    </location>
</feature>
<evidence type="ECO:0000313" key="3">
    <source>
        <dbReference type="Proteomes" id="UP000523863"/>
    </source>
</evidence>
<reference evidence="2 3" key="1">
    <citation type="submission" date="2020-08" db="EMBL/GenBank/DDBJ databases">
        <title>Sequencing the genomes of 1000 actinobacteria strains.</title>
        <authorList>
            <person name="Klenk H.-P."/>
        </authorList>
    </citation>
    <scope>NUCLEOTIDE SEQUENCE [LARGE SCALE GENOMIC DNA]</scope>
    <source>
        <strain evidence="2 3">DSM 23694</strain>
    </source>
</reference>
<dbReference type="InterPro" id="IPR007511">
    <property type="entry name" value="DUF501"/>
</dbReference>
<sequence length="232" mass="25134">MVTESNVSKTPSQQDLDTIARQLGRPARDIVEVGARCVCGNPLVATTAPRLSSGIPFPTTFYLTHPTLTSAVSRLEAGGLMNEMNERLTADAELAQQYRAAHEHYLAERNRIGELSGVGEVPEINGISAGGMPERVKCLHVLVGHSLSAGPGVNPLGDEAIDGIAEWWTREVCTCEGAWDHEAPLPNKDLSRHVKTQELADAEEKKRLRRLKAEESLTASEESTEESNGGEQ</sequence>
<evidence type="ECO:0000256" key="1">
    <source>
        <dbReference type="SAM" id="MobiDB-lite"/>
    </source>
</evidence>
<dbReference type="AlphaFoldDB" id="A0A7W9DB57"/>
<name>A0A7W9DB57_9MICC</name>